<name>A0A9X5HGH3_9ACTN</name>
<comment type="caution">
    <text evidence="2">The sequence shown here is derived from an EMBL/GenBank/DDBJ whole genome shotgun (WGS) entry which is preliminary data.</text>
</comment>
<keyword evidence="3" id="KW-1185">Reference proteome</keyword>
<sequence>MDTAPPRGPGGCSVLAVTLVAAVLTTVWWGLTALFTENFGHVCLFYLGVEGPQAEHCYLVNDRAKAWLPRLVSVAWVGAVLVLCLPRRLLPGRRTAAGVTIACLIAAVVLGGHALSVP</sequence>
<evidence type="ECO:0000313" key="3">
    <source>
        <dbReference type="Proteomes" id="UP000471745"/>
    </source>
</evidence>
<gene>
    <name evidence="2" type="ORF">G3I18_35005</name>
</gene>
<dbReference type="RefSeq" id="WP_163091917.1">
    <property type="nucleotide sequence ID" value="NZ_JAAGNA010001223.1"/>
</dbReference>
<organism evidence="2 3">
    <name type="scientific">Actinospica acidiphila</name>
    <dbReference type="NCBI Taxonomy" id="304899"/>
    <lineage>
        <taxon>Bacteria</taxon>
        <taxon>Bacillati</taxon>
        <taxon>Actinomycetota</taxon>
        <taxon>Actinomycetes</taxon>
        <taxon>Catenulisporales</taxon>
        <taxon>Actinospicaceae</taxon>
        <taxon>Actinospica</taxon>
    </lineage>
</organism>
<keyword evidence="1" id="KW-0472">Membrane</keyword>
<feature type="transmembrane region" description="Helical" evidence="1">
    <location>
        <begin position="12"/>
        <end position="31"/>
    </location>
</feature>
<dbReference type="EMBL" id="JAAGNA010001223">
    <property type="protein sequence ID" value="NEC53718.1"/>
    <property type="molecule type" value="Genomic_DNA"/>
</dbReference>
<reference evidence="2 3" key="1">
    <citation type="submission" date="2020-01" db="EMBL/GenBank/DDBJ databases">
        <title>Insect and environment-associated Actinomycetes.</title>
        <authorList>
            <person name="Currrie C."/>
            <person name="Chevrette M."/>
            <person name="Carlson C."/>
            <person name="Stubbendieck R."/>
            <person name="Wendt-Pienkowski E."/>
        </authorList>
    </citation>
    <scope>NUCLEOTIDE SEQUENCE [LARGE SCALE GENOMIC DNA]</scope>
    <source>
        <strain evidence="2 3">SID8189</strain>
    </source>
</reference>
<keyword evidence="1" id="KW-1133">Transmembrane helix</keyword>
<accession>A0A9X5HGH3</accession>
<feature type="transmembrane region" description="Helical" evidence="1">
    <location>
        <begin position="67"/>
        <end position="85"/>
    </location>
</feature>
<evidence type="ECO:0000313" key="2">
    <source>
        <dbReference type="EMBL" id="NEC53718.1"/>
    </source>
</evidence>
<evidence type="ECO:0000256" key="1">
    <source>
        <dbReference type="SAM" id="Phobius"/>
    </source>
</evidence>
<keyword evidence="1" id="KW-0812">Transmembrane</keyword>
<dbReference type="AlphaFoldDB" id="A0A9X5HGH3"/>
<proteinExistence type="predicted"/>
<feature type="transmembrane region" description="Helical" evidence="1">
    <location>
        <begin position="97"/>
        <end position="115"/>
    </location>
</feature>
<protein>
    <submittedName>
        <fullName evidence="2">Uncharacterized protein</fullName>
    </submittedName>
</protein>
<dbReference type="Proteomes" id="UP000471745">
    <property type="component" value="Unassembled WGS sequence"/>
</dbReference>